<dbReference type="EMBL" id="OW152829">
    <property type="protein sequence ID" value="CAH2047414.1"/>
    <property type="molecule type" value="Genomic_DNA"/>
</dbReference>
<evidence type="ECO:0000313" key="1">
    <source>
        <dbReference type="EMBL" id="CAH2047414.1"/>
    </source>
</evidence>
<protein>
    <submittedName>
        <fullName evidence="1">Uncharacterized protein</fullName>
    </submittedName>
</protein>
<gene>
    <name evidence="1" type="ORF">IPOD504_LOCUS5766</name>
</gene>
<keyword evidence="2" id="KW-1185">Reference proteome</keyword>
<organism evidence="1 2">
    <name type="scientific">Iphiclides podalirius</name>
    <name type="common">scarce swallowtail</name>
    <dbReference type="NCBI Taxonomy" id="110791"/>
    <lineage>
        <taxon>Eukaryota</taxon>
        <taxon>Metazoa</taxon>
        <taxon>Ecdysozoa</taxon>
        <taxon>Arthropoda</taxon>
        <taxon>Hexapoda</taxon>
        <taxon>Insecta</taxon>
        <taxon>Pterygota</taxon>
        <taxon>Neoptera</taxon>
        <taxon>Endopterygota</taxon>
        <taxon>Lepidoptera</taxon>
        <taxon>Glossata</taxon>
        <taxon>Ditrysia</taxon>
        <taxon>Papilionoidea</taxon>
        <taxon>Papilionidae</taxon>
        <taxon>Papilioninae</taxon>
        <taxon>Iphiclides</taxon>
    </lineage>
</organism>
<name>A0ABN8I793_9NEOP</name>
<accession>A0ABN8I793</accession>
<proteinExistence type="predicted"/>
<feature type="non-terminal residue" evidence="1">
    <location>
        <position position="81"/>
    </location>
</feature>
<evidence type="ECO:0000313" key="2">
    <source>
        <dbReference type="Proteomes" id="UP000837857"/>
    </source>
</evidence>
<reference evidence="1" key="1">
    <citation type="submission" date="2022-03" db="EMBL/GenBank/DDBJ databases">
        <authorList>
            <person name="Martin H S."/>
        </authorList>
    </citation>
    <scope>NUCLEOTIDE SEQUENCE</scope>
</reference>
<dbReference type="Proteomes" id="UP000837857">
    <property type="component" value="Chromosome 17"/>
</dbReference>
<sequence length="81" mass="9348">MLPYLIETFNTKGCDYGRNIKLRIISETGRLKNRDAGVVRCDSPFGYARTRPDIMTAHERISRSRMAVNEAKMNILEKENN</sequence>